<feature type="compositionally biased region" description="Low complexity" evidence="1">
    <location>
        <begin position="1779"/>
        <end position="1788"/>
    </location>
</feature>
<dbReference type="InterPro" id="IPR041078">
    <property type="entry name" value="Plavaka"/>
</dbReference>
<proteinExistence type="predicted"/>
<dbReference type="Pfam" id="PF18759">
    <property type="entry name" value="Plavaka"/>
    <property type="match status" value="1"/>
</dbReference>
<comment type="caution">
    <text evidence="2">The sequence shown here is derived from an EMBL/GenBank/DDBJ whole genome shotgun (WGS) entry which is preliminary data.</text>
</comment>
<feature type="compositionally biased region" description="Polar residues" evidence="1">
    <location>
        <begin position="754"/>
        <end position="764"/>
    </location>
</feature>
<feature type="compositionally biased region" description="Low complexity" evidence="1">
    <location>
        <begin position="1542"/>
        <end position="1551"/>
    </location>
</feature>
<keyword evidence="3" id="KW-1185">Reference proteome</keyword>
<feature type="region of interest" description="Disordered" evidence="1">
    <location>
        <begin position="832"/>
        <end position="888"/>
    </location>
</feature>
<reference evidence="2" key="1">
    <citation type="submission" date="2023-03" db="EMBL/GenBank/DDBJ databases">
        <title>Massive genome expansion in bonnet fungi (Mycena s.s.) driven by repeated elements and novel gene families across ecological guilds.</title>
        <authorList>
            <consortium name="Lawrence Berkeley National Laboratory"/>
            <person name="Harder C.B."/>
            <person name="Miyauchi S."/>
            <person name="Viragh M."/>
            <person name="Kuo A."/>
            <person name="Thoen E."/>
            <person name="Andreopoulos B."/>
            <person name="Lu D."/>
            <person name="Skrede I."/>
            <person name="Drula E."/>
            <person name="Henrissat B."/>
            <person name="Morin E."/>
            <person name="Kohler A."/>
            <person name="Barry K."/>
            <person name="LaButti K."/>
            <person name="Morin E."/>
            <person name="Salamov A."/>
            <person name="Lipzen A."/>
            <person name="Mereny Z."/>
            <person name="Hegedus B."/>
            <person name="Baldrian P."/>
            <person name="Stursova M."/>
            <person name="Weitz H."/>
            <person name="Taylor A."/>
            <person name="Grigoriev I.V."/>
            <person name="Nagy L.G."/>
            <person name="Martin F."/>
            <person name="Kauserud H."/>
        </authorList>
    </citation>
    <scope>NUCLEOTIDE SEQUENCE</scope>
    <source>
        <strain evidence="2">9144</strain>
    </source>
</reference>
<name>A0AAD6VD33_9AGAR</name>
<accession>A0AAD6VD33</accession>
<feature type="region of interest" description="Disordered" evidence="1">
    <location>
        <begin position="1146"/>
        <end position="1212"/>
    </location>
</feature>
<feature type="region of interest" description="Disordered" evidence="1">
    <location>
        <begin position="1530"/>
        <end position="1553"/>
    </location>
</feature>
<sequence length="1840" mass="206590">MTVHLRGCKTRREFHTAGAANATAVDAQAAAANLAAQQLALAPVVDEPPVHPPSPEPVRQRLDGRAVRRTRLPARYRVEEETQAPPEPPATVFVAPAPVPAPTPAAQPPTWVKTEPNRHGLYKVYLYPPTHDPDERVCLDDLCKSSGIAVPPKPQPELPSSSSVPAFWPFANATVARLMAWFHLGSSLKTLEDLDALVNNVILKEGFLPGHLEGFRAAAANKQLDECNAREDASDLPLPDTWKRTSVKIKLPAKNVRVAEDEAEEFEVEGLVYRPLLDVMIENFSGPAFGEYHITPFEYRLDPDYDPKRAMDIDPSDESPAGDSHGLPPLPDGHVPVYGEVFTSSRLLDMQNSLPQPPKPNIETIIAAYMFWSDATQLANFGNASLWPLYTLFGNQSKYTRAQPTANACHHTAYFPSLPDSIKDVYRRKFGVAPSAPVLAHLKRELMHAIWDTLITPEFIHAYINGILVKCFDGIERLVFPRFFSYSADYPEKVLLATIRNFGGCPCPRCFITKDQILDMGTKNDMRRRQKIREDSPWYRKIIGTVRGWIFEKGRLVSGSAVDRALKAQSWVPTRNAFSKLGEHGLNFFGLFVPDLLHEVELGTWKAVFTHLLRLLNAQGEFLIEKLDERFRLIPTFGRSTIRRFKANVSEMKKLAARDWEDILQCCIPVLEGLFPEPLNTLVLHLIFTFATWHAYAKLRMHTGRTVDTFRSVTRELGTQARRFIRRTANITVYELPQERNRRVQREAKKKGKSQASALQTSPKKAKSLNLSTYKWHAMGDYPDAITTGELAHCLCKRLYRRTNKRGFERQIAKLERRRRLLRGIQTRMDLDLTTPPVADPAASTPAPAAAPSSAPSVNPKTKRSKVKKALEGGDDLPSYTPPKEHHTISDSRRTWIDLHDVMSKEYIAEEPVFTGFMDGLKTHLLGRLLGKQWDGDESKFSSRDLAHVEILGDRIYSHRFMRINYTTYDCRRDQDIIHPVTRPDVMFASHDEATAHPYFYARVVGIFHAEVRHLGERSKNEYKKHTMQFLWVRWFGMSQVGGWKHKRLHRLGFEGESSEPELGFGFLHPALVIRGAHLIPAFNWGRTSEYLEGPSVVRQIHDDDDEDYLFYYVNHFVDRDMFMRYSGDAVGHKVGQFAPDTVQTDEEYEDEMDTEDEVPQVGDLDDVDDDEEDDEVEGSDAEGSDEEDEEEQEEEEEEEEMDDGPEAGLHPVHTDEDLYELMGYLSDDTRTVDPVRGWHLLFLRLDPTIERAPHFYASRCRSPVAQATTTREQCYLQPQCALPGPPASHRQLHVATCPLALLTSIDNCCLLPYPPTPAPHAARYTLHARACYRRHVPMAMALMGWESFTGVDAPPCPARLREVAPHVQLSPSRSRLATTTNVRCLPSTARVRTLPGYYDSAVSPRVFAVSCIFNSVHWLTLPRPRASRRNTTRSQLTTTLLCLPPAACRPPLALARAAHNGRLPATRHTLTAGCMALVRAPRPPSPTNHPPATCSLLPKSRREHLRTHRAFKPLSHPATRCSIPAKTLASRTTHRTRTNRASHAAGACARPPAPATCHLQSRMLHTRAPQDARAACRFLPGPARSLPARRSIPAPAPHYSRLWEAVVLFAEMWTPSSPSGTGIAGEARKDGSLYLSERRTDHCAPCSGRGGLFLQSGGRRTMVARVAVARAPWRWKVEQMCSACGRDVGKFGPATHACSAAPSTSTVCPRLAAHARHLPHHLRHARTHTSRKSCNHCLRTQRTTSVTHCTLHSSYHAPPAARLLPAVRNNPPPTTRRSLPMSPSAAAHHSPHAASCLLQALSMPVPAHQPSSRYQIRHALLDIAHRTSRVFCMCWRLRQ</sequence>
<feature type="region of interest" description="Disordered" evidence="1">
    <location>
        <begin position="306"/>
        <end position="330"/>
    </location>
</feature>
<feature type="compositionally biased region" description="Acidic residues" evidence="1">
    <location>
        <begin position="1146"/>
        <end position="1206"/>
    </location>
</feature>
<gene>
    <name evidence="2" type="ORF">GGX14DRAFT_632337</name>
</gene>
<evidence type="ECO:0000256" key="1">
    <source>
        <dbReference type="SAM" id="MobiDB-lite"/>
    </source>
</evidence>
<feature type="region of interest" description="Disordered" evidence="1">
    <location>
        <begin position="1765"/>
        <end position="1788"/>
    </location>
</feature>
<evidence type="ECO:0000313" key="2">
    <source>
        <dbReference type="EMBL" id="KAJ7209167.1"/>
    </source>
</evidence>
<feature type="compositionally biased region" description="Low complexity" evidence="1">
    <location>
        <begin position="834"/>
        <end position="860"/>
    </location>
</feature>
<dbReference type="Proteomes" id="UP001219525">
    <property type="component" value="Unassembled WGS sequence"/>
</dbReference>
<evidence type="ECO:0000313" key="3">
    <source>
        <dbReference type="Proteomes" id="UP001219525"/>
    </source>
</evidence>
<feature type="region of interest" description="Disordered" evidence="1">
    <location>
        <begin position="742"/>
        <end position="764"/>
    </location>
</feature>
<protein>
    <submittedName>
        <fullName evidence="2">Uncharacterized protein</fullName>
    </submittedName>
</protein>
<organism evidence="2 3">
    <name type="scientific">Mycena pura</name>
    <dbReference type="NCBI Taxonomy" id="153505"/>
    <lineage>
        <taxon>Eukaryota</taxon>
        <taxon>Fungi</taxon>
        <taxon>Dikarya</taxon>
        <taxon>Basidiomycota</taxon>
        <taxon>Agaricomycotina</taxon>
        <taxon>Agaricomycetes</taxon>
        <taxon>Agaricomycetidae</taxon>
        <taxon>Agaricales</taxon>
        <taxon>Marasmiineae</taxon>
        <taxon>Mycenaceae</taxon>
        <taxon>Mycena</taxon>
    </lineage>
</organism>
<dbReference type="EMBL" id="JARJCW010000031">
    <property type="protein sequence ID" value="KAJ7209167.1"/>
    <property type="molecule type" value="Genomic_DNA"/>
</dbReference>